<gene>
    <name evidence="2" type="ORF">MOF03_14120</name>
</gene>
<organism evidence="2 3">
    <name type="scientific">Bacillus halotolerans</name>
    <dbReference type="NCBI Taxonomy" id="260554"/>
    <lineage>
        <taxon>Bacteria</taxon>
        <taxon>Bacillati</taxon>
        <taxon>Bacillota</taxon>
        <taxon>Bacilli</taxon>
        <taxon>Bacillales</taxon>
        <taxon>Bacillaceae</taxon>
        <taxon>Bacillus</taxon>
    </lineage>
</organism>
<evidence type="ECO:0000256" key="1">
    <source>
        <dbReference type="SAM" id="Phobius"/>
    </source>
</evidence>
<feature type="transmembrane region" description="Helical" evidence="1">
    <location>
        <begin position="218"/>
        <end position="241"/>
    </location>
</feature>
<comment type="caution">
    <text evidence="2">The sequence shown here is derived from an EMBL/GenBank/DDBJ whole genome shotgun (WGS) entry which is preliminary data.</text>
</comment>
<keyword evidence="1" id="KW-0472">Membrane</keyword>
<evidence type="ECO:0000313" key="2">
    <source>
        <dbReference type="EMBL" id="MCY9185769.1"/>
    </source>
</evidence>
<dbReference type="Proteomes" id="UP001073053">
    <property type="component" value="Unassembled WGS sequence"/>
</dbReference>
<reference evidence="2" key="1">
    <citation type="submission" date="2022-02" db="EMBL/GenBank/DDBJ databases">
        <title>Crop Bioprotection Bacillus Genome Sequencing.</title>
        <authorList>
            <person name="Dunlap C."/>
        </authorList>
    </citation>
    <scope>NUCLEOTIDE SEQUENCE</scope>
    <source>
        <strain evidence="2">EC49O2N-C10</strain>
    </source>
</reference>
<keyword evidence="1" id="KW-0812">Transmembrane</keyword>
<name>A0A9Q4HVG2_9BACI</name>
<accession>A0A9Q4HVG2</accession>
<sequence length="251" mass="28859">MKRMHFCTGIGLLLIVISAYPIFVLLRENIIDHNVTNRYDIHYAYQDKQGYEPAIDTQNINIFNHHIRIIEAKTGKHAPLTSWDKDENVPAGEIVNIQYQLDGRDLSSPSEVWLSNRERGGRYFSWLEILTVKDRKTDQNLVYIVQRITDDQISLEKSKWKIIRIHQDGTVKEKLLSYSDRSKDPLSVKLLNFSYVGGNSMGYHSDMYEVIPNVIFPLLYPLITVAVGCAIMIGILIIVIVQKIKGVRKSI</sequence>
<dbReference type="AlphaFoldDB" id="A0A9Q4HVG2"/>
<protein>
    <submittedName>
        <fullName evidence="2">Uncharacterized protein</fullName>
    </submittedName>
</protein>
<evidence type="ECO:0000313" key="3">
    <source>
        <dbReference type="Proteomes" id="UP001073053"/>
    </source>
</evidence>
<dbReference type="EMBL" id="JALAWA010000008">
    <property type="protein sequence ID" value="MCY9185769.1"/>
    <property type="molecule type" value="Genomic_DNA"/>
</dbReference>
<keyword evidence="1" id="KW-1133">Transmembrane helix</keyword>
<dbReference type="RefSeq" id="WP_216394920.1">
    <property type="nucleotide sequence ID" value="NZ_JAHLNF010000011.1"/>
</dbReference>
<proteinExistence type="predicted"/>